<feature type="chain" id="PRO_5047174912" description="NIPSNAP domain-containing protein" evidence="1">
    <location>
        <begin position="20"/>
        <end position="149"/>
    </location>
</feature>
<feature type="signal peptide" evidence="1">
    <location>
        <begin position="1"/>
        <end position="19"/>
    </location>
</feature>
<protein>
    <recommendedName>
        <fullName evidence="4">NIPSNAP domain-containing protein</fullName>
    </recommendedName>
</protein>
<organism evidence="2 3">
    <name type="scientific">Shewanella electrodiphila</name>
    <dbReference type="NCBI Taxonomy" id="934143"/>
    <lineage>
        <taxon>Bacteria</taxon>
        <taxon>Pseudomonadati</taxon>
        <taxon>Pseudomonadota</taxon>
        <taxon>Gammaproteobacteria</taxon>
        <taxon>Alteromonadales</taxon>
        <taxon>Shewanellaceae</taxon>
        <taxon>Shewanella</taxon>
    </lineage>
</organism>
<accession>A0ABT0KVD9</accession>
<name>A0ABT0KVD9_9GAMM</name>
<proteinExistence type="predicted"/>
<dbReference type="RefSeq" id="WP_102528820.1">
    <property type="nucleotide sequence ID" value="NZ_JAKIKU010000019.1"/>
</dbReference>
<reference evidence="2 3" key="1">
    <citation type="submission" date="2022-01" db="EMBL/GenBank/DDBJ databases">
        <title>Whole genome-based taxonomy of the Shewanellaceae.</title>
        <authorList>
            <person name="Martin-Rodriguez A.J."/>
        </authorList>
    </citation>
    <scope>NUCLEOTIDE SEQUENCE [LARGE SCALE GENOMIC DNA]</scope>
    <source>
        <strain evidence="2 3">DSM 24955</strain>
    </source>
</reference>
<gene>
    <name evidence="2" type="ORF">L2737_21180</name>
</gene>
<comment type="caution">
    <text evidence="2">The sequence shown here is derived from an EMBL/GenBank/DDBJ whole genome shotgun (WGS) entry which is preliminary data.</text>
</comment>
<evidence type="ECO:0000256" key="1">
    <source>
        <dbReference type="SAM" id="SignalP"/>
    </source>
</evidence>
<evidence type="ECO:0008006" key="4">
    <source>
        <dbReference type="Google" id="ProtNLM"/>
    </source>
</evidence>
<keyword evidence="3" id="KW-1185">Reference proteome</keyword>
<dbReference type="Proteomes" id="UP001202134">
    <property type="component" value="Unassembled WGS sequence"/>
</dbReference>
<keyword evidence="1" id="KW-0732">Signal</keyword>
<evidence type="ECO:0000313" key="3">
    <source>
        <dbReference type="Proteomes" id="UP001202134"/>
    </source>
</evidence>
<evidence type="ECO:0000313" key="2">
    <source>
        <dbReference type="EMBL" id="MCL1047818.1"/>
    </source>
</evidence>
<dbReference type="EMBL" id="JAKIKU010000019">
    <property type="protein sequence ID" value="MCL1047818.1"/>
    <property type="molecule type" value="Genomic_DNA"/>
</dbReference>
<sequence>MNKTLILLLCVLVSGSAFSKDRLEVFEDYDLGTEIMMMTTVRVDPNMGDIYLAGLRSSWVKAVKLQKELGYIKDWKIYGSDLPTSGDFNMLLVVSFANAADIEPNKTKYQEFMKKWSESDEKKSNEISAKYPEVRTLTGEYRMREIILK</sequence>